<protein>
    <submittedName>
        <fullName evidence="2">Uncharacterized protein</fullName>
    </submittedName>
</protein>
<evidence type="ECO:0000313" key="3">
    <source>
        <dbReference type="Proteomes" id="UP000199611"/>
    </source>
</evidence>
<feature type="region of interest" description="Disordered" evidence="1">
    <location>
        <begin position="1"/>
        <end position="22"/>
    </location>
</feature>
<evidence type="ECO:0000256" key="1">
    <source>
        <dbReference type="SAM" id="MobiDB-lite"/>
    </source>
</evidence>
<evidence type="ECO:0000313" key="2">
    <source>
        <dbReference type="EMBL" id="SFM58775.1"/>
    </source>
</evidence>
<accession>A0A1I4S2U4</accession>
<keyword evidence="3" id="KW-1185">Reference proteome</keyword>
<organism evidence="2 3">
    <name type="scientific">Thermodesulforhabdus norvegica</name>
    <dbReference type="NCBI Taxonomy" id="39841"/>
    <lineage>
        <taxon>Bacteria</taxon>
        <taxon>Pseudomonadati</taxon>
        <taxon>Thermodesulfobacteriota</taxon>
        <taxon>Syntrophobacteria</taxon>
        <taxon>Syntrophobacterales</taxon>
        <taxon>Thermodesulforhabdaceae</taxon>
        <taxon>Thermodesulforhabdus</taxon>
    </lineage>
</organism>
<dbReference type="AlphaFoldDB" id="A0A1I4S2U4"/>
<dbReference type="Proteomes" id="UP000199611">
    <property type="component" value="Unassembled WGS sequence"/>
</dbReference>
<name>A0A1I4S2U4_9BACT</name>
<proteinExistence type="predicted"/>
<reference evidence="2 3" key="1">
    <citation type="submission" date="2016-10" db="EMBL/GenBank/DDBJ databases">
        <authorList>
            <person name="de Groot N.N."/>
        </authorList>
    </citation>
    <scope>NUCLEOTIDE SEQUENCE [LARGE SCALE GENOMIC DNA]</scope>
    <source>
        <strain evidence="2 3">DSM 9990</strain>
    </source>
</reference>
<dbReference type="STRING" id="39841.SAMN05660836_00717"/>
<dbReference type="EMBL" id="FOUU01000002">
    <property type="protein sequence ID" value="SFM58775.1"/>
    <property type="molecule type" value="Genomic_DNA"/>
</dbReference>
<gene>
    <name evidence="2" type="ORF">SAMN05660836_00717</name>
</gene>
<dbReference type="RefSeq" id="WP_177193514.1">
    <property type="nucleotide sequence ID" value="NZ_FOUU01000002.1"/>
</dbReference>
<sequence>MRELAAHVAASSGDEHQSGDAVGGSAITDRLLNVGLSIRLPRSNPWHNVGTQPLRKRFSPHFTRGHLHDHLLLLINRSFYLVAVQP</sequence>